<dbReference type="OrthoDB" id="8388304at2"/>
<comment type="caution">
    <text evidence="2">The sequence shown here is derived from an EMBL/GenBank/DDBJ whole genome shotgun (WGS) entry which is preliminary data.</text>
</comment>
<feature type="compositionally biased region" description="Basic and acidic residues" evidence="1">
    <location>
        <begin position="9"/>
        <end position="21"/>
    </location>
</feature>
<name>A0A922NX01_9HYPH</name>
<proteinExistence type="predicted"/>
<accession>A0A922NX01</accession>
<reference evidence="2 3" key="1">
    <citation type="submission" date="2014-06" db="EMBL/GenBank/DDBJ databases">
        <title>Rhizobium pelagicum/R2-400B4.</title>
        <authorList>
            <person name="Kimes N.E."/>
            <person name="Lopez-Perez M."/>
        </authorList>
    </citation>
    <scope>NUCLEOTIDE SEQUENCE [LARGE SCALE GENOMIC DNA]</scope>
    <source>
        <strain evidence="2 3">R2-400B4</strain>
    </source>
</reference>
<sequence length="77" mass="8421">MSRFTAKTKTLDAADPGRADQDDAVSCQQEGEIAAEARALFADQATTAVAFCGLDAWFDGNTAETRRWANILRRLQN</sequence>
<dbReference type="AlphaFoldDB" id="A0A922NX01"/>
<organism evidence="2 3">
    <name type="scientific">Pseudorhizobium pelagicum</name>
    <dbReference type="NCBI Taxonomy" id="1509405"/>
    <lineage>
        <taxon>Bacteria</taxon>
        <taxon>Pseudomonadati</taxon>
        <taxon>Pseudomonadota</taxon>
        <taxon>Alphaproteobacteria</taxon>
        <taxon>Hyphomicrobiales</taxon>
        <taxon>Rhizobiaceae</taxon>
        <taxon>Rhizobium/Agrobacterium group</taxon>
        <taxon>Pseudorhizobium</taxon>
    </lineage>
</organism>
<evidence type="ECO:0000256" key="1">
    <source>
        <dbReference type="SAM" id="MobiDB-lite"/>
    </source>
</evidence>
<dbReference type="EMBL" id="JOKJ01000023">
    <property type="protein sequence ID" value="KEQ04782.1"/>
    <property type="molecule type" value="Genomic_DNA"/>
</dbReference>
<feature type="region of interest" description="Disordered" evidence="1">
    <location>
        <begin position="1"/>
        <end position="27"/>
    </location>
</feature>
<protein>
    <submittedName>
        <fullName evidence="2">Uncharacterized protein</fullName>
    </submittedName>
</protein>
<keyword evidence="3" id="KW-1185">Reference proteome</keyword>
<gene>
    <name evidence="2" type="ORF">GV68_12405</name>
</gene>
<dbReference type="Proteomes" id="UP000052167">
    <property type="component" value="Unassembled WGS sequence"/>
</dbReference>
<evidence type="ECO:0000313" key="2">
    <source>
        <dbReference type="EMBL" id="KEQ04782.1"/>
    </source>
</evidence>
<evidence type="ECO:0000313" key="3">
    <source>
        <dbReference type="Proteomes" id="UP000052167"/>
    </source>
</evidence>
<dbReference type="RefSeq" id="WP_037164263.1">
    <property type="nucleotide sequence ID" value="NZ_JOKI01000006.1"/>
</dbReference>